<protein>
    <recommendedName>
        <fullName evidence="2">HMA domain-containing protein</fullName>
    </recommendedName>
</protein>
<keyword evidence="4" id="KW-1185">Reference proteome</keyword>
<evidence type="ECO:0000313" key="4">
    <source>
        <dbReference type="Proteomes" id="UP000001601"/>
    </source>
</evidence>
<evidence type="ECO:0000259" key="2">
    <source>
        <dbReference type="Pfam" id="PF00403"/>
    </source>
</evidence>
<proteinExistence type="predicted"/>
<dbReference type="AlphaFoldDB" id="A3XIX4"/>
<reference evidence="3 4" key="1">
    <citation type="journal article" date="2007" name="Nature">
        <title>Light stimulates growth of proteorhodopsin-containing marine Flavobacteria.</title>
        <authorList>
            <person name="Gomez-Consarnau L."/>
            <person name="Gonzalez J.M."/>
            <person name="Coll-Llado M."/>
            <person name="Gourdon P."/>
            <person name="Pascher T."/>
            <person name="Neutze R."/>
            <person name="Pedros-Alio C."/>
            <person name="Pinhassi J."/>
        </authorList>
    </citation>
    <scope>NUCLEOTIDE SEQUENCE [LARGE SCALE GENOMIC DNA]</scope>
    <source>
        <strain evidence="3 4">MED217</strain>
    </source>
</reference>
<feature type="domain" description="HMA" evidence="2">
    <location>
        <begin position="4"/>
        <end position="48"/>
    </location>
</feature>
<dbReference type="Proteomes" id="UP000001601">
    <property type="component" value="Unassembled WGS sequence"/>
</dbReference>
<dbReference type="Pfam" id="PF00403">
    <property type="entry name" value="HMA"/>
    <property type="match status" value="1"/>
</dbReference>
<dbReference type="EMBL" id="AANC01000002">
    <property type="protein sequence ID" value="EAQ50495.1"/>
    <property type="molecule type" value="Genomic_DNA"/>
</dbReference>
<dbReference type="Gene3D" id="3.30.70.100">
    <property type="match status" value="1"/>
</dbReference>
<keyword evidence="1" id="KW-0479">Metal-binding</keyword>
<dbReference type="InterPro" id="IPR017969">
    <property type="entry name" value="Heavy-metal-associated_CS"/>
</dbReference>
<dbReference type="InterPro" id="IPR006121">
    <property type="entry name" value="HMA_dom"/>
</dbReference>
<gene>
    <name evidence="3" type="ORF">MED217_05667</name>
</gene>
<sequence>MKTTLKLQNVKCAGCTNGIAVRLLKLSDIHEVAISNATSEVTFSYETVTDLANAERTLTNGRSNGRYR</sequence>
<dbReference type="HOGENOM" id="CLU_2788771_0_0_10"/>
<name>A3XIX4_LEEBM</name>
<dbReference type="PROSITE" id="PS01047">
    <property type="entry name" value="HMA_1"/>
    <property type="match status" value="1"/>
</dbReference>
<dbReference type="RefSeq" id="WP_009779519.1">
    <property type="nucleotide sequence ID" value="NZ_CH672395.1"/>
</dbReference>
<accession>A3XIX4</accession>
<dbReference type="OrthoDB" id="677920at2"/>
<dbReference type="STRING" id="398720.MED217_05667"/>
<dbReference type="InterPro" id="IPR036163">
    <property type="entry name" value="HMA_dom_sf"/>
</dbReference>
<evidence type="ECO:0000256" key="1">
    <source>
        <dbReference type="ARBA" id="ARBA00022723"/>
    </source>
</evidence>
<dbReference type="SUPFAM" id="SSF55008">
    <property type="entry name" value="HMA, heavy metal-associated domain"/>
    <property type="match status" value="1"/>
</dbReference>
<dbReference type="GO" id="GO:0046872">
    <property type="term" value="F:metal ion binding"/>
    <property type="evidence" value="ECO:0007669"/>
    <property type="project" value="UniProtKB-KW"/>
</dbReference>
<organism evidence="3 4">
    <name type="scientific">Leeuwenhoekiella blandensis (strain CECT 7118 / CCUG 51940 / KCTC 22103 / MED217)</name>
    <name type="common">Flavobacterium sp. (strain MED217)</name>
    <dbReference type="NCBI Taxonomy" id="398720"/>
    <lineage>
        <taxon>Bacteria</taxon>
        <taxon>Pseudomonadati</taxon>
        <taxon>Bacteroidota</taxon>
        <taxon>Flavobacteriia</taxon>
        <taxon>Flavobacteriales</taxon>
        <taxon>Flavobacteriaceae</taxon>
        <taxon>Leeuwenhoekiella</taxon>
    </lineage>
</organism>
<evidence type="ECO:0000313" key="3">
    <source>
        <dbReference type="EMBL" id="EAQ50495.1"/>
    </source>
</evidence>
<comment type="caution">
    <text evidence="3">The sequence shown here is derived from an EMBL/GenBank/DDBJ whole genome shotgun (WGS) entry which is preliminary data.</text>
</comment>